<dbReference type="PANTHER" id="PTHR38477">
    <property type="entry name" value="HYPOTHETICAL EXPORTED PROTEIN"/>
    <property type="match status" value="1"/>
</dbReference>
<dbReference type="InterPro" id="IPR032676">
    <property type="entry name" value="YkuD_2"/>
</dbReference>
<keyword evidence="2" id="KW-1185">Reference proteome</keyword>
<reference evidence="2" key="1">
    <citation type="submission" date="2016-10" db="EMBL/GenBank/DDBJ databases">
        <authorList>
            <person name="Varghese N."/>
            <person name="Submissions S."/>
        </authorList>
    </citation>
    <scope>NUCLEOTIDE SEQUENCE [LARGE SCALE GENOMIC DNA]</scope>
    <source>
        <strain evidence="2">DS-12</strain>
    </source>
</reference>
<evidence type="ECO:0000313" key="2">
    <source>
        <dbReference type="Proteomes" id="UP000199036"/>
    </source>
</evidence>
<dbReference type="Pfam" id="PF13645">
    <property type="entry name" value="YkuD_2"/>
    <property type="match status" value="1"/>
</dbReference>
<dbReference type="OrthoDB" id="1247236at2"/>
<dbReference type="EMBL" id="FOVI01000002">
    <property type="protein sequence ID" value="SFN20773.1"/>
    <property type="molecule type" value="Genomic_DNA"/>
</dbReference>
<dbReference type="AlphaFoldDB" id="A0A1I4X5I8"/>
<name>A0A1I4X5I8_9FLAO</name>
<gene>
    <name evidence="1" type="ORF">SAMN05421741_102111</name>
</gene>
<protein>
    <submittedName>
        <fullName evidence="1">L,D-transpeptidase catalytic domain</fullName>
    </submittedName>
</protein>
<dbReference type="Proteomes" id="UP000199036">
    <property type="component" value="Unassembled WGS sequence"/>
</dbReference>
<sequence>MKKIIIRSLIAIVLLAAAAFLILKFVRPQREVSLEAKDRFILNSDKAKEFLKQNPDYNQDVVLLADMAIKSRYNRFYVYDVKNDSILHEGLVAHGKGSNTGTYGELQFSNVEGSNMTSLGNYKVGVDYVGRFGKSYKLHGLDKTNDQAFARYVVLHTYTFMPHEEQLVPIINSEGCPMVSNETFKILENIIDNSKKPILLRIYYK</sequence>
<accession>A0A1I4X5I8</accession>
<dbReference type="PANTHER" id="PTHR38477:SF1">
    <property type="entry name" value="MUREIN L,D-TRANSPEPTIDASE CATALYTIC DOMAIN FAMILY PROTEIN"/>
    <property type="match status" value="1"/>
</dbReference>
<dbReference type="STRING" id="913024.SAMN05421741_102111"/>
<evidence type="ECO:0000313" key="1">
    <source>
        <dbReference type="EMBL" id="SFN20773.1"/>
    </source>
</evidence>
<organism evidence="1 2">
    <name type="scientific">Paenimyroides ummariense</name>
    <dbReference type="NCBI Taxonomy" id="913024"/>
    <lineage>
        <taxon>Bacteria</taxon>
        <taxon>Pseudomonadati</taxon>
        <taxon>Bacteroidota</taxon>
        <taxon>Flavobacteriia</taxon>
        <taxon>Flavobacteriales</taxon>
        <taxon>Flavobacteriaceae</taxon>
        <taxon>Paenimyroides</taxon>
    </lineage>
</organism>
<proteinExistence type="predicted"/>
<dbReference type="RefSeq" id="WP_091518409.1">
    <property type="nucleotide sequence ID" value="NZ_FOVI01000002.1"/>
</dbReference>